<dbReference type="Proteomes" id="UP000184356">
    <property type="component" value="Unassembled WGS sequence"/>
</dbReference>
<feature type="region of interest" description="Disordered" evidence="1">
    <location>
        <begin position="92"/>
        <end position="118"/>
    </location>
</feature>
<feature type="compositionally biased region" description="Basic and acidic residues" evidence="1">
    <location>
        <begin position="422"/>
        <end position="441"/>
    </location>
</feature>
<feature type="compositionally biased region" description="Low complexity" evidence="1">
    <location>
        <begin position="444"/>
        <end position="455"/>
    </location>
</feature>
<dbReference type="VEuPathDB" id="FungiDB:ASPSYDRAFT_34910"/>
<dbReference type="RefSeq" id="XP_040698910.1">
    <property type="nucleotide sequence ID" value="XM_040845291.1"/>
</dbReference>
<proteinExistence type="predicted"/>
<dbReference type="OrthoDB" id="4497052at2759"/>
<organism evidence="2 3">
    <name type="scientific">Aspergillus sydowii CBS 593.65</name>
    <dbReference type="NCBI Taxonomy" id="1036612"/>
    <lineage>
        <taxon>Eukaryota</taxon>
        <taxon>Fungi</taxon>
        <taxon>Dikarya</taxon>
        <taxon>Ascomycota</taxon>
        <taxon>Pezizomycotina</taxon>
        <taxon>Eurotiomycetes</taxon>
        <taxon>Eurotiomycetidae</taxon>
        <taxon>Eurotiales</taxon>
        <taxon>Aspergillaceae</taxon>
        <taxon>Aspergillus</taxon>
        <taxon>Aspergillus subgen. Nidulantes</taxon>
    </lineage>
</organism>
<accession>A0A1L9T6N0</accession>
<sequence>MSFDGSGSSSNGGPRGVGSSAARPDSPTLPPSSIPEGKQRLFDIDEVTGEDDYHTTINDDEEPQAEESLQEAIDTTIQSPTISEPETVLLIQSRSRSPHAPTEPFPELNDSEAHPPPDEYWAQERAYDYALGKVAAEDRRYREINDCIAALRGSLSAVEEDSTHSMALEGVHPCPEVTHYDHFCVQHETHKQKLFTNVTDFLNSNDELPDTFRRRFLLISTMISDMEDIFFRGKEFPSDPIRLVSIDELNETLQHAREIHQEVVDVNFLINHEKENAERTRYYVAQVAAERGLTLVDRFQRMSLLVTHYLKRVRHAEQSFFELFLQFYDVYFFEDFHIMYNNFRVEQGMHGIPRRLQQTSHTLTAIYQTLALMAQDYKELGQINADIGKTYLTPVLKELSHEPCICTDIFDCTPSAAEDQDREAPPHHHHCPRNDTKETESQRGLASSGDGSSAGPQTYLTRHIFAQWLSCEVPPEPHSELRRVESTQISTPPSDENHTQSDRVGLAGQPAVVQPIEGHDLHSHGAGHDQEISSHASERITAQASSFEDESPQHYQSHSFQESGTDCSVDGTMSSTGFANYYARVNHANQNGQSDLSHTSIEPQAVGYSPYDVPLPNGLPTIEQIQQLEGDIFRRLHLPNVLNDSSHTLAESQEENSPEHALVPEQSLKSEFDFLDLNSSDDDWLPYDHDADSPDEDEASFDYDARSRDAGMALFDMDPTTFGNRLEQMASSYIYENNNYSQPRLHADFRFRDETITPSTPVHYNAENPRDFSAPNVFDDHAHYRHNLESGPVFGYTEAHGSSEVARPGLPQDESGLRNGGILRDDGTYSPLLPPYTEAAPESRYVSRHVHFYVSRLGRRGARYSWRR</sequence>
<feature type="region of interest" description="Disordered" evidence="1">
    <location>
        <begin position="803"/>
        <end position="829"/>
    </location>
</feature>
<evidence type="ECO:0000313" key="2">
    <source>
        <dbReference type="EMBL" id="OJJ55104.1"/>
    </source>
</evidence>
<gene>
    <name evidence="2" type="ORF">ASPSYDRAFT_34910</name>
</gene>
<dbReference type="STRING" id="1036612.A0A1L9T6N0"/>
<reference evidence="3" key="1">
    <citation type="journal article" date="2017" name="Genome Biol.">
        <title>Comparative genomics reveals high biological diversity and specific adaptations in the industrially and medically important fungal genus Aspergillus.</title>
        <authorList>
            <person name="de Vries R.P."/>
            <person name="Riley R."/>
            <person name="Wiebenga A."/>
            <person name="Aguilar-Osorio G."/>
            <person name="Amillis S."/>
            <person name="Uchima C.A."/>
            <person name="Anderluh G."/>
            <person name="Asadollahi M."/>
            <person name="Askin M."/>
            <person name="Barry K."/>
            <person name="Battaglia E."/>
            <person name="Bayram O."/>
            <person name="Benocci T."/>
            <person name="Braus-Stromeyer S.A."/>
            <person name="Caldana C."/>
            <person name="Canovas D."/>
            <person name="Cerqueira G.C."/>
            <person name="Chen F."/>
            <person name="Chen W."/>
            <person name="Choi C."/>
            <person name="Clum A."/>
            <person name="Dos Santos R.A."/>
            <person name="Damasio A.R."/>
            <person name="Diallinas G."/>
            <person name="Emri T."/>
            <person name="Fekete E."/>
            <person name="Flipphi M."/>
            <person name="Freyberg S."/>
            <person name="Gallo A."/>
            <person name="Gournas C."/>
            <person name="Habgood R."/>
            <person name="Hainaut M."/>
            <person name="Harispe M.L."/>
            <person name="Henrissat B."/>
            <person name="Hilden K.S."/>
            <person name="Hope R."/>
            <person name="Hossain A."/>
            <person name="Karabika E."/>
            <person name="Karaffa L."/>
            <person name="Karanyi Z."/>
            <person name="Krasevec N."/>
            <person name="Kuo A."/>
            <person name="Kusch H."/>
            <person name="LaButti K."/>
            <person name="Lagendijk E.L."/>
            <person name="Lapidus A."/>
            <person name="Levasseur A."/>
            <person name="Lindquist E."/>
            <person name="Lipzen A."/>
            <person name="Logrieco A.F."/>
            <person name="MacCabe A."/>
            <person name="Maekelae M.R."/>
            <person name="Malavazi I."/>
            <person name="Melin P."/>
            <person name="Meyer V."/>
            <person name="Mielnichuk N."/>
            <person name="Miskei M."/>
            <person name="Molnar A.P."/>
            <person name="Mule G."/>
            <person name="Ngan C.Y."/>
            <person name="Orejas M."/>
            <person name="Orosz E."/>
            <person name="Ouedraogo J.P."/>
            <person name="Overkamp K.M."/>
            <person name="Park H.-S."/>
            <person name="Perrone G."/>
            <person name="Piumi F."/>
            <person name="Punt P.J."/>
            <person name="Ram A.F."/>
            <person name="Ramon A."/>
            <person name="Rauscher S."/>
            <person name="Record E."/>
            <person name="Riano-Pachon D.M."/>
            <person name="Robert V."/>
            <person name="Roehrig J."/>
            <person name="Ruller R."/>
            <person name="Salamov A."/>
            <person name="Salih N.S."/>
            <person name="Samson R.A."/>
            <person name="Sandor E."/>
            <person name="Sanguinetti M."/>
            <person name="Schuetze T."/>
            <person name="Sepcic K."/>
            <person name="Shelest E."/>
            <person name="Sherlock G."/>
            <person name="Sophianopoulou V."/>
            <person name="Squina F.M."/>
            <person name="Sun H."/>
            <person name="Susca A."/>
            <person name="Todd R.B."/>
            <person name="Tsang A."/>
            <person name="Unkles S.E."/>
            <person name="van de Wiele N."/>
            <person name="van Rossen-Uffink D."/>
            <person name="Oliveira J.V."/>
            <person name="Vesth T.C."/>
            <person name="Visser J."/>
            <person name="Yu J.-H."/>
            <person name="Zhou M."/>
            <person name="Andersen M.R."/>
            <person name="Archer D.B."/>
            <person name="Baker S.E."/>
            <person name="Benoit I."/>
            <person name="Brakhage A.A."/>
            <person name="Braus G.H."/>
            <person name="Fischer R."/>
            <person name="Frisvad J.C."/>
            <person name="Goldman G.H."/>
            <person name="Houbraken J."/>
            <person name="Oakley B."/>
            <person name="Pocsi I."/>
            <person name="Scazzocchio C."/>
            <person name="Seiboth B."/>
            <person name="vanKuyk P.A."/>
            <person name="Wortman J."/>
            <person name="Dyer P.S."/>
            <person name="Grigoriev I.V."/>
        </authorList>
    </citation>
    <scope>NUCLEOTIDE SEQUENCE [LARGE SCALE GENOMIC DNA]</scope>
    <source>
        <strain evidence="3">CBS 593.65</strain>
    </source>
</reference>
<dbReference type="GeneID" id="63761364"/>
<feature type="region of interest" description="Disordered" evidence="1">
    <location>
        <begin position="477"/>
        <end position="502"/>
    </location>
</feature>
<feature type="region of interest" description="Disordered" evidence="1">
    <location>
        <begin position="519"/>
        <end position="568"/>
    </location>
</feature>
<name>A0A1L9T6N0_9EURO</name>
<feature type="compositionally biased region" description="Low complexity" evidence="1">
    <location>
        <begin position="1"/>
        <end position="20"/>
    </location>
</feature>
<feature type="compositionally biased region" description="Acidic residues" evidence="1">
    <location>
        <begin position="58"/>
        <end position="69"/>
    </location>
</feature>
<protein>
    <submittedName>
        <fullName evidence="2">Uncharacterized protein</fullName>
    </submittedName>
</protein>
<dbReference type="AlphaFoldDB" id="A0A1L9T6N0"/>
<keyword evidence="3" id="KW-1185">Reference proteome</keyword>
<evidence type="ECO:0000313" key="3">
    <source>
        <dbReference type="Proteomes" id="UP000184356"/>
    </source>
</evidence>
<evidence type="ECO:0000256" key="1">
    <source>
        <dbReference type="SAM" id="MobiDB-lite"/>
    </source>
</evidence>
<dbReference type="EMBL" id="KV878593">
    <property type="protein sequence ID" value="OJJ55104.1"/>
    <property type="molecule type" value="Genomic_DNA"/>
</dbReference>
<feature type="region of interest" description="Disordered" evidence="1">
    <location>
        <begin position="417"/>
        <end position="457"/>
    </location>
</feature>
<feature type="region of interest" description="Disordered" evidence="1">
    <location>
        <begin position="1"/>
        <end position="73"/>
    </location>
</feature>
<feature type="compositionally biased region" description="Basic and acidic residues" evidence="1">
    <location>
        <begin position="519"/>
        <end position="538"/>
    </location>
</feature>
<feature type="compositionally biased region" description="Polar residues" evidence="1">
    <location>
        <begin position="553"/>
        <end position="568"/>
    </location>
</feature>